<proteinExistence type="predicted"/>
<dbReference type="Proteomes" id="UP001189624">
    <property type="component" value="Chromosome 3"/>
</dbReference>
<dbReference type="AlphaFoldDB" id="A0AA86VHE7"/>
<dbReference type="EMBL" id="OY731400">
    <property type="protein sequence ID" value="CAJ1944260.1"/>
    <property type="molecule type" value="Genomic_DNA"/>
</dbReference>
<dbReference type="Gramene" id="rna-AYBTSS11_LOCUS11824">
    <property type="protein sequence ID" value="CAJ1944260.1"/>
    <property type="gene ID" value="gene-AYBTSS11_LOCUS11824"/>
</dbReference>
<sequence length="152" mass="17424">MEIYHGVSAVAETDRGTRYPSGRKMMSRIVFSKVEEAENGTNVAKNLTTKWNHEEGKGILNVKQHKVGKRNSGHSKKANMSALNLHSDKFKFAYDIYGKLGLWPIRQCRGDNDELVQRNRVLVWRRLSSSSAYGSEQLVIRNRKEKWCGLRS</sequence>
<gene>
    <name evidence="1" type="ORF">AYBTSS11_LOCUS11824</name>
</gene>
<accession>A0AA86VHE7</accession>
<protein>
    <submittedName>
        <fullName evidence="1">Uncharacterized protein</fullName>
    </submittedName>
</protein>
<evidence type="ECO:0000313" key="1">
    <source>
        <dbReference type="EMBL" id="CAJ1944260.1"/>
    </source>
</evidence>
<evidence type="ECO:0000313" key="2">
    <source>
        <dbReference type="Proteomes" id="UP001189624"/>
    </source>
</evidence>
<organism evidence="1 2">
    <name type="scientific">Sphenostylis stenocarpa</name>
    <dbReference type="NCBI Taxonomy" id="92480"/>
    <lineage>
        <taxon>Eukaryota</taxon>
        <taxon>Viridiplantae</taxon>
        <taxon>Streptophyta</taxon>
        <taxon>Embryophyta</taxon>
        <taxon>Tracheophyta</taxon>
        <taxon>Spermatophyta</taxon>
        <taxon>Magnoliopsida</taxon>
        <taxon>eudicotyledons</taxon>
        <taxon>Gunneridae</taxon>
        <taxon>Pentapetalae</taxon>
        <taxon>rosids</taxon>
        <taxon>fabids</taxon>
        <taxon>Fabales</taxon>
        <taxon>Fabaceae</taxon>
        <taxon>Papilionoideae</taxon>
        <taxon>50 kb inversion clade</taxon>
        <taxon>NPAAA clade</taxon>
        <taxon>indigoferoid/millettioid clade</taxon>
        <taxon>Phaseoleae</taxon>
        <taxon>Sphenostylis</taxon>
    </lineage>
</organism>
<name>A0AA86VHE7_9FABA</name>
<reference evidence="1" key="1">
    <citation type="submission" date="2023-10" db="EMBL/GenBank/DDBJ databases">
        <authorList>
            <person name="Domelevo Entfellner J.-B."/>
        </authorList>
    </citation>
    <scope>NUCLEOTIDE SEQUENCE</scope>
</reference>
<keyword evidence="2" id="KW-1185">Reference proteome</keyword>